<dbReference type="Gene3D" id="1.25.10.10">
    <property type="entry name" value="Leucine-rich Repeat Variant"/>
    <property type="match status" value="1"/>
</dbReference>
<dbReference type="InParanoid" id="A0A0C3DY67"/>
<reference evidence="1 2" key="1">
    <citation type="submission" date="2014-04" db="EMBL/GenBank/DDBJ databases">
        <authorList>
            <consortium name="DOE Joint Genome Institute"/>
            <person name="Kuo A."/>
            <person name="Kohler A."/>
            <person name="Nagy L.G."/>
            <person name="Floudas D."/>
            <person name="Copeland A."/>
            <person name="Barry K.W."/>
            <person name="Cichocki N."/>
            <person name="Veneault-Fourrey C."/>
            <person name="LaButti K."/>
            <person name="Lindquist E.A."/>
            <person name="Lipzen A."/>
            <person name="Lundell T."/>
            <person name="Morin E."/>
            <person name="Murat C."/>
            <person name="Sun H."/>
            <person name="Tunlid A."/>
            <person name="Henrissat B."/>
            <person name="Grigoriev I.V."/>
            <person name="Hibbett D.S."/>
            <person name="Martin F."/>
            <person name="Nordberg H.P."/>
            <person name="Cantor M.N."/>
            <person name="Hua S.X."/>
        </authorList>
    </citation>
    <scope>NUCLEOTIDE SEQUENCE [LARGE SCALE GENOMIC DNA]</scope>
    <source>
        <strain evidence="1 2">Foug A</strain>
    </source>
</reference>
<proteinExistence type="predicted"/>
<organism evidence="1 2">
    <name type="scientific">Scleroderma citrinum Foug A</name>
    <dbReference type="NCBI Taxonomy" id="1036808"/>
    <lineage>
        <taxon>Eukaryota</taxon>
        <taxon>Fungi</taxon>
        <taxon>Dikarya</taxon>
        <taxon>Basidiomycota</taxon>
        <taxon>Agaricomycotina</taxon>
        <taxon>Agaricomycetes</taxon>
        <taxon>Agaricomycetidae</taxon>
        <taxon>Boletales</taxon>
        <taxon>Sclerodermatineae</taxon>
        <taxon>Sclerodermataceae</taxon>
        <taxon>Scleroderma</taxon>
    </lineage>
</organism>
<dbReference type="InterPro" id="IPR011989">
    <property type="entry name" value="ARM-like"/>
</dbReference>
<dbReference type="Proteomes" id="UP000053989">
    <property type="component" value="Unassembled WGS sequence"/>
</dbReference>
<gene>
    <name evidence="1" type="ORF">SCLCIDRAFT_472028</name>
</gene>
<dbReference type="OrthoDB" id="2692093at2759"/>
<name>A0A0C3DY67_9AGAM</name>
<sequence length="274" mass="31259">MAIDHVAETVIKSEAPVYIRNMFKRRWFDGHDGEDGVSVLQRVLSIDELRAALLKIGTVGSLLAMMQEKDSNVVYAGVQYLREVIRHDDGKRAASIKEMIPPLLNALRHPRPPLQRSAVAVLRVLFDEENLYLDIFNGLLSMLERREAGPLYGAATALRVLCFNEKVRTDLVTDPSNNFWKLSHDYYNRLELRYDKKGPSFREVYQSVGSLITTVQEGVSNHHTDDNQWLESAPYELQKEHNPVVYCTETLGTFIHSPLSLFKSLCQRATRQGK</sequence>
<dbReference type="InterPro" id="IPR016024">
    <property type="entry name" value="ARM-type_fold"/>
</dbReference>
<evidence type="ECO:0000313" key="1">
    <source>
        <dbReference type="EMBL" id="KIM65510.1"/>
    </source>
</evidence>
<dbReference type="SUPFAM" id="SSF48371">
    <property type="entry name" value="ARM repeat"/>
    <property type="match status" value="1"/>
</dbReference>
<protein>
    <submittedName>
        <fullName evidence="1">Uncharacterized protein</fullName>
    </submittedName>
</protein>
<evidence type="ECO:0000313" key="2">
    <source>
        <dbReference type="Proteomes" id="UP000053989"/>
    </source>
</evidence>
<reference evidence="2" key="2">
    <citation type="submission" date="2015-01" db="EMBL/GenBank/DDBJ databases">
        <title>Evolutionary Origins and Diversification of the Mycorrhizal Mutualists.</title>
        <authorList>
            <consortium name="DOE Joint Genome Institute"/>
            <consortium name="Mycorrhizal Genomics Consortium"/>
            <person name="Kohler A."/>
            <person name="Kuo A."/>
            <person name="Nagy L.G."/>
            <person name="Floudas D."/>
            <person name="Copeland A."/>
            <person name="Barry K.W."/>
            <person name="Cichocki N."/>
            <person name="Veneault-Fourrey C."/>
            <person name="LaButti K."/>
            <person name="Lindquist E.A."/>
            <person name="Lipzen A."/>
            <person name="Lundell T."/>
            <person name="Morin E."/>
            <person name="Murat C."/>
            <person name="Riley R."/>
            <person name="Ohm R."/>
            <person name="Sun H."/>
            <person name="Tunlid A."/>
            <person name="Henrissat B."/>
            <person name="Grigoriev I.V."/>
            <person name="Hibbett D.S."/>
            <person name="Martin F."/>
        </authorList>
    </citation>
    <scope>NUCLEOTIDE SEQUENCE [LARGE SCALE GENOMIC DNA]</scope>
    <source>
        <strain evidence="2">Foug A</strain>
    </source>
</reference>
<dbReference type="AlphaFoldDB" id="A0A0C3DY67"/>
<dbReference type="EMBL" id="KN822022">
    <property type="protein sequence ID" value="KIM65510.1"/>
    <property type="molecule type" value="Genomic_DNA"/>
</dbReference>
<dbReference type="HOGENOM" id="CLU_1016199_0_0_1"/>
<accession>A0A0C3DY67</accession>
<keyword evidence="2" id="KW-1185">Reference proteome</keyword>